<dbReference type="Proteomes" id="UP000441389">
    <property type="component" value="Unassembled WGS sequence"/>
</dbReference>
<protein>
    <submittedName>
        <fullName evidence="1">Phage tail assembly chaperone</fullName>
    </submittedName>
</protein>
<keyword evidence="2" id="KW-1185">Reference proteome</keyword>
<name>A0A6I4J0G7_9SPHN</name>
<organism evidence="1 2">
    <name type="scientific">Sphingomonas horti</name>
    <dbReference type="NCBI Taxonomy" id="2682842"/>
    <lineage>
        <taxon>Bacteria</taxon>
        <taxon>Pseudomonadati</taxon>
        <taxon>Pseudomonadota</taxon>
        <taxon>Alphaproteobacteria</taxon>
        <taxon>Sphingomonadales</taxon>
        <taxon>Sphingomonadaceae</taxon>
        <taxon>Sphingomonas</taxon>
    </lineage>
</organism>
<sequence length="64" mass="6689">MTEFAIAASRLAGLAGALLGWRPAEFWTATPAELATILAALAPRHEAPAGSDVLAELQERFPDG</sequence>
<gene>
    <name evidence="1" type="ORF">GON01_08260</name>
</gene>
<accession>A0A6I4J0G7</accession>
<evidence type="ECO:0000313" key="1">
    <source>
        <dbReference type="EMBL" id="MVO77925.1"/>
    </source>
</evidence>
<reference evidence="1 2" key="1">
    <citation type="submission" date="2019-12" db="EMBL/GenBank/DDBJ databases">
        <authorList>
            <person name="Huq M.A."/>
        </authorList>
    </citation>
    <scope>NUCLEOTIDE SEQUENCE [LARGE SCALE GENOMIC DNA]</scope>
    <source>
        <strain evidence="1 2">MAH-20</strain>
    </source>
</reference>
<dbReference type="EMBL" id="WQMS01000008">
    <property type="protein sequence ID" value="MVO77925.1"/>
    <property type="molecule type" value="Genomic_DNA"/>
</dbReference>
<comment type="caution">
    <text evidence="1">The sequence shown here is derived from an EMBL/GenBank/DDBJ whole genome shotgun (WGS) entry which is preliminary data.</text>
</comment>
<dbReference type="AlphaFoldDB" id="A0A6I4J0G7"/>
<dbReference type="InterPro" id="IPR019056">
    <property type="entry name" value="Phage_TAC_6"/>
</dbReference>
<dbReference type="RefSeq" id="WP_181600132.1">
    <property type="nucleotide sequence ID" value="NZ_WQMS01000008.1"/>
</dbReference>
<dbReference type="Pfam" id="PF09550">
    <property type="entry name" value="Phage_TAC_6"/>
    <property type="match status" value="1"/>
</dbReference>
<proteinExistence type="predicted"/>
<evidence type="ECO:0000313" key="2">
    <source>
        <dbReference type="Proteomes" id="UP000441389"/>
    </source>
</evidence>